<dbReference type="SUPFAM" id="SSF54862">
    <property type="entry name" value="4Fe-4S ferredoxins"/>
    <property type="match status" value="1"/>
</dbReference>
<feature type="domain" description="4Fe-4S ferredoxin-type" evidence="5">
    <location>
        <begin position="318"/>
        <end position="343"/>
    </location>
</feature>
<dbReference type="EMBL" id="FQUI01000002">
    <property type="protein sequence ID" value="SHE34083.1"/>
    <property type="molecule type" value="Genomic_DNA"/>
</dbReference>
<dbReference type="OrthoDB" id="9807879at2"/>
<keyword evidence="2" id="KW-0479">Metal-binding</keyword>
<dbReference type="InterPro" id="IPR007160">
    <property type="entry name" value="DUF362"/>
</dbReference>
<dbReference type="AlphaFoldDB" id="A0A1M4SPA9"/>
<dbReference type="Proteomes" id="UP000184334">
    <property type="component" value="Unassembled WGS sequence"/>
</dbReference>
<dbReference type="InterPro" id="IPR050157">
    <property type="entry name" value="PSI_iron-sulfur_center"/>
</dbReference>
<feature type="domain" description="4Fe-4S ferredoxin-type" evidence="5">
    <location>
        <begin position="286"/>
        <end position="315"/>
    </location>
</feature>
<dbReference type="GO" id="GO:0046872">
    <property type="term" value="F:metal ion binding"/>
    <property type="evidence" value="ECO:0007669"/>
    <property type="project" value="UniProtKB-KW"/>
</dbReference>
<protein>
    <submittedName>
        <fullName evidence="6">Uncharacterized conserved protein, DUF362 family</fullName>
    </submittedName>
</protein>
<keyword evidence="4" id="KW-0411">Iron-sulfur</keyword>
<dbReference type="PANTHER" id="PTHR24960">
    <property type="entry name" value="PHOTOSYSTEM I IRON-SULFUR CENTER-RELATED"/>
    <property type="match status" value="1"/>
</dbReference>
<evidence type="ECO:0000256" key="4">
    <source>
        <dbReference type="ARBA" id="ARBA00023014"/>
    </source>
</evidence>
<dbReference type="PANTHER" id="PTHR24960:SF76">
    <property type="entry name" value="4FE-4S FERREDOXIN-TYPE DOMAIN-CONTAINING PROTEIN"/>
    <property type="match status" value="1"/>
</dbReference>
<accession>A0A1M4SPA9</accession>
<dbReference type="RefSeq" id="WP_084670644.1">
    <property type="nucleotide sequence ID" value="NZ_FQUI01000002.1"/>
</dbReference>
<dbReference type="STRING" id="1122195.SAMN02745164_00255"/>
<evidence type="ECO:0000256" key="1">
    <source>
        <dbReference type="ARBA" id="ARBA00022485"/>
    </source>
</evidence>
<reference evidence="6" key="1">
    <citation type="submission" date="2016-11" db="EMBL/GenBank/DDBJ databases">
        <authorList>
            <person name="Varghese N."/>
            <person name="Submissions S."/>
        </authorList>
    </citation>
    <scope>NUCLEOTIDE SEQUENCE [LARGE SCALE GENOMIC DNA]</scope>
    <source>
        <strain evidence="6">DSM 16785</strain>
    </source>
</reference>
<name>A0A1M4SPA9_MARH1</name>
<evidence type="ECO:0000259" key="5">
    <source>
        <dbReference type="PROSITE" id="PS51379"/>
    </source>
</evidence>
<dbReference type="Pfam" id="PF13187">
    <property type="entry name" value="Fer4_9"/>
    <property type="match status" value="1"/>
</dbReference>
<keyword evidence="7" id="KW-1185">Reference proteome</keyword>
<dbReference type="Pfam" id="PF04015">
    <property type="entry name" value="DUF362"/>
    <property type="match status" value="1"/>
</dbReference>
<dbReference type="PROSITE" id="PS00198">
    <property type="entry name" value="4FE4S_FER_1"/>
    <property type="match status" value="2"/>
</dbReference>
<evidence type="ECO:0000313" key="6">
    <source>
        <dbReference type="EMBL" id="SHE34083.1"/>
    </source>
</evidence>
<sequence>MKVYLKKCVGYDNAEDVLMPVLKKYEDRFSEGDKVLVKPNLLSPKSVESGITTHPKIVEIVLKFLLDLGTKPYLGDSPATGTALEAVKANGIYDVCKRLDVPIVELDDPVEIDGENFKGIMISRKVLEADKIVNIAKLKTHVQMIMTLAVKNTFGCVVGKEKSAWHFRAKTNTNFANVIIDIHNIVKPTLNILDGILGMEGNGPANGIKKYFNVLGVSENAYALDHAIIKALNVKEKYVYIIKEAMRKGLIPRYELDSNWEGEQIKLPLTAPIFETVTNLVRVFERVPKINKNKCIECKICENRCPAEAINIDKDKFIDYSICIRCYVCHEVCPQDAIKLIRKLK</sequence>
<keyword evidence="1" id="KW-0004">4Fe-4S</keyword>
<evidence type="ECO:0000313" key="7">
    <source>
        <dbReference type="Proteomes" id="UP000184334"/>
    </source>
</evidence>
<keyword evidence="3" id="KW-0408">Iron</keyword>
<dbReference type="Gene3D" id="3.30.70.20">
    <property type="match status" value="1"/>
</dbReference>
<evidence type="ECO:0000256" key="2">
    <source>
        <dbReference type="ARBA" id="ARBA00022723"/>
    </source>
</evidence>
<dbReference type="PROSITE" id="PS51379">
    <property type="entry name" value="4FE4S_FER_2"/>
    <property type="match status" value="2"/>
</dbReference>
<comment type="caution">
    <text evidence="6">The sequence shown here is derived from an EMBL/GenBank/DDBJ whole genome shotgun (WGS) entry which is preliminary data.</text>
</comment>
<proteinExistence type="predicted"/>
<dbReference type="InterPro" id="IPR017896">
    <property type="entry name" value="4Fe4S_Fe-S-bd"/>
</dbReference>
<dbReference type="GO" id="GO:0051539">
    <property type="term" value="F:4 iron, 4 sulfur cluster binding"/>
    <property type="evidence" value="ECO:0007669"/>
    <property type="project" value="UniProtKB-KW"/>
</dbReference>
<evidence type="ECO:0000256" key="3">
    <source>
        <dbReference type="ARBA" id="ARBA00023004"/>
    </source>
</evidence>
<organism evidence="6 7">
    <name type="scientific">Marinitoga hydrogenitolerans (strain DSM 16785 / JCM 12826 / AT1271)</name>
    <dbReference type="NCBI Taxonomy" id="1122195"/>
    <lineage>
        <taxon>Bacteria</taxon>
        <taxon>Thermotogati</taxon>
        <taxon>Thermotogota</taxon>
        <taxon>Thermotogae</taxon>
        <taxon>Petrotogales</taxon>
        <taxon>Petrotogaceae</taxon>
        <taxon>Marinitoga</taxon>
    </lineage>
</organism>
<gene>
    <name evidence="6" type="ORF">SAMN02745164_00255</name>
</gene>
<dbReference type="InterPro" id="IPR017900">
    <property type="entry name" value="4Fe4S_Fe_S_CS"/>
</dbReference>